<dbReference type="EMBL" id="JBBMFN010000056">
    <property type="protein sequence ID" value="MEQ2467569.1"/>
    <property type="molecule type" value="Genomic_DNA"/>
</dbReference>
<evidence type="ECO:0000313" key="2">
    <source>
        <dbReference type="EMBL" id="MEQ2467569.1"/>
    </source>
</evidence>
<keyword evidence="1" id="KW-0812">Transmembrane</keyword>
<accession>A0ABV1F6Q5</accession>
<dbReference type="RefSeq" id="WP_031538777.1">
    <property type="nucleotide sequence ID" value="NZ_JBBMFN010000056.1"/>
</dbReference>
<evidence type="ECO:0000256" key="1">
    <source>
        <dbReference type="SAM" id="Phobius"/>
    </source>
</evidence>
<organism evidence="2 3">
    <name type="scientific">Niallia hominis</name>
    <dbReference type="NCBI Taxonomy" id="3133173"/>
    <lineage>
        <taxon>Bacteria</taxon>
        <taxon>Bacillati</taxon>
        <taxon>Bacillota</taxon>
        <taxon>Bacilli</taxon>
        <taxon>Bacillales</taxon>
        <taxon>Bacillaceae</taxon>
        <taxon>Niallia</taxon>
    </lineage>
</organism>
<proteinExistence type="predicted"/>
<comment type="caution">
    <text evidence="2">The sequence shown here is derived from an EMBL/GenBank/DDBJ whole genome shotgun (WGS) entry which is preliminary data.</text>
</comment>
<name>A0ABV1F6Q5_9BACI</name>
<reference evidence="2 3" key="1">
    <citation type="submission" date="2024-03" db="EMBL/GenBank/DDBJ databases">
        <title>Human intestinal bacterial collection.</title>
        <authorList>
            <person name="Pauvert C."/>
            <person name="Hitch T.C.A."/>
            <person name="Clavel T."/>
        </authorList>
    </citation>
    <scope>NUCLEOTIDE SEQUENCE [LARGE SCALE GENOMIC DNA]</scope>
    <source>
        <strain evidence="2 3">CLA-SR-H024</strain>
    </source>
</reference>
<evidence type="ECO:0000313" key="3">
    <source>
        <dbReference type="Proteomes" id="UP001465426"/>
    </source>
</evidence>
<dbReference type="Proteomes" id="UP001465426">
    <property type="component" value="Unassembled WGS sequence"/>
</dbReference>
<feature type="transmembrane region" description="Helical" evidence="1">
    <location>
        <begin position="47"/>
        <end position="65"/>
    </location>
</feature>
<keyword evidence="1" id="KW-0472">Membrane</keyword>
<protein>
    <submittedName>
        <fullName evidence="2">Uncharacterized protein</fullName>
    </submittedName>
</protein>
<keyword evidence="3" id="KW-1185">Reference proteome</keyword>
<keyword evidence="1" id="KW-1133">Transmembrane helix</keyword>
<sequence>MTNNQEEIIKEQLEKELNSIKVPNGVKEELWIQVSSTRKKSGISFRLLPYLAAVAFIIILIPLGLSTLPYDSDSNQKDYITKQEEENIKTIEAVIKNNFTSPDEEWEKIMNNTDTEEEGEIKGLREYEKALYREYFASDRAFDEYISIYGSVVWIEPERHHYKLRALDIKCEKTNSAEIIYNFSAKVEYQKEGSTSAAVGMITGQANLNEEHKIEAMNINYFELIDQLSK</sequence>
<gene>
    <name evidence="2" type="ORF">WMO63_18090</name>
</gene>